<dbReference type="Proteomes" id="UP000295023">
    <property type="component" value="Unassembled WGS sequence"/>
</dbReference>
<dbReference type="InterPro" id="IPR017080">
    <property type="entry name" value="UCP036990_CBS_BON"/>
</dbReference>
<dbReference type="PIRSF" id="PIRSF036990">
    <property type="entry name" value="UCP036990_CBS_BON"/>
    <property type="match status" value="1"/>
</dbReference>
<proteinExistence type="predicted"/>
<accession>A0A4R4DPT8</accession>
<feature type="domain" description="BON" evidence="3">
    <location>
        <begin position="156"/>
        <end position="224"/>
    </location>
</feature>
<dbReference type="SUPFAM" id="SSF54631">
    <property type="entry name" value="CBS-domain pair"/>
    <property type="match status" value="1"/>
</dbReference>
<feature type="domain" description="CBS" evidence="4">
    <location>
        <begin position="94"/>
        <end position="149"/>
    </location>
</feature>
<dbReference type="InterPro" id="IPR051257">
    <property type="entry name" value="Diverse_CBS-Domain"/>
</dbReference>
<dbReference type="Pfam" id="PF04972">
    <property type="entry name" value="BON"/>
    <property type="match status" value="1"/>
</dbReference>
<feature type="domain" description="CBS" evidence="4">
    <location>
        <begin position="7"/>
        <end position="65"/>
    </location>
</feature>
<organism evidence="5 6">
    <name type="scientific">Roseicella aquatilis</name>
    <dbReference type="NCBI Taxonomy" id="2527868"/>
    <lineage>
        <taxon>Bacteria</taxon>
        <taxon>Pseudomonadati</taxon>
        <taxon>Pseudomonadota</taxon>
        <taxon>Alphaproteobacteria</taxon>
        <taxon>Acetobacterales</taxon>
        <taxon>Roseomonadaceae</taxon>
        <taxon>Roseicella</taxon>
    </lineage>
</organism>
<dbReference type="PROSITE" id="PS50914">
    <property type="entry name" value="BON"/>
    <property type="match status" value="1"/>
</dbReference>
<dbReference type="OrthoDB" id="9783590at2"/>
<gene>
    <name evidence="5" type="ORF">EXY23_11440</name>
</gene>
<dbReference type="Gene3D" id="3.10.580.10">
    <property type="entry name" value="CBS-domain"/>
    <property type="match status" value="1"/>
</dbReference>
<dbReference type="PANTHER" id="PTHR43080">
    <property type="entry name" value="CBS DOMAIN-CONTAINING PROTEIN CBSX3, MITOCHONDRIAL"/>
    <property type="match status" value="1"/>
</dbReference>
<keyword evidence="1 2" id="KW-0129">CBS domain</keyword>
<keyword evidence="6" id="KW-1185">Reference proteome</keyword>
<dbReference type="InterPro" id="IPR007055">
    <property type="entry name" value="BON_dom"/>
</dbReference>
<dbReference type="EMBL" id="SKBM01000009">
    <property type="protein sequence ID" value="TCZ62985.1"/>
    <property type="molecule type" value="Genomic_DNA"/>
</dbReference>
<dbReference type="InterPro" id="IPR000644">
    <property type="entry name" value="CBS_dom"/>
</dbReference>
<dbReference type="PANTHER" id="PTHR43080:SF26">
    <property type="entry name" value="REGULATORY PROTEIN"/>
    <property type="match status" value="1"/>
</dbReference>
<evidence type="ECO:0000259" key="3">
    <source>
        <dbReference type="PROSITE" id="PS50914"/>
    </source>
</evidence>
<dbReference type="SMART" id="SM00116">
    <property type="entry name" value="CBS"/>
    <property type="match status" value="2"/>
</dbReference>
<comment type="caution">
    <text evidence="5">The sequence shown here is derived from an EMBL/GenBank/DDBJ whole genome shotgun (WGS) entry which is preliminary data.</text>
</comment>
<evidence type="ECO:0000259" key="4">
    <source>
        <dbReference type="PROSITE" id="PS51371"/>
    </source>
</evidence>
<dbReference type="PROSITE" id="PS51371">
    <property type="entry name" value="CBS"/>
    <property type="match status" value="2"/>
</dbReference>
<evidence type="ECO:0000313" key="5">
    <source>
        <dbReference type="EMBL" id="TCZ62985.1"/>
    </source>
</evidence>
<dbReference type="AlphaFoldDB" id="A0A4R4DPT8"/>
<dbReference type="InterPro" id="IPR046342">
    <property type="entry name" value="CBS_dom_sf"/>
</dbReference>
<evidence type="ECO:0000256" key="2">
    <source>
        <dbReference type="PROSITE-ProRule" id="PRU00703"/>
    </source>
</evidence>
<dbReference type="Gene3D" id="3.30.1340.30">
    <property type="match status" value="1"/>
</dbReference>
<dbReference type="RefSeq" id="WP_132288713.1">
    <property type="nucleotide sequence ID" value="NZ_SKBM01000009.1"/>
</dbReference>
<evidence type="ECO:0000313" key="6">
    <source>
        <dbReference type="Proteomes" id="UP000295023"/>
    </source>
</evidence>
<dbReference type="Pfam" id="PF00571">
    <property type="entry name" value="CBS"/>
    <property type="match status" value="2"/>
</dbReference>
<sequence>MKARDLMTTSLVVVPPEMPVAGVAQLLASRGISAVPVADAEGKLLGLVTEGDLIRRLAEEKRGPLGWFLALFGDSRRLAERFAKAHGAKAEDVMTRSLVTVEEEATADEIARLMEKHQIRRVPVLRDGKLTGIVSRADLLRAVLAPPTVAPAAEATDTALLQGVLAAMREQPWVDTFYVFPDVKEGKVTLYGFHRSAEVQRGLEVLARAVPGVTAVEDRTEPMPFFLRASL</sequence>
<reference evidence="5 6" key="1">
    <citation type="submission" date="2019-03" db="EMBL/GenBank/DDBJ databases">
        <title>Paracraurococcus aquatilis NE82 genome sequence.</title>
        <authorList>
            <person name="Zhao Y."/>
            <person name="Du Z."/>
        </authorList>
    </citation>
    <scope>NUCLEOTIDE SEQUENCE [LARGE SCALE GENOMIC DNA]</scope>
    <source>
        <strain evidence="5 6">NE82</strain>
    </source>
</reference>
<name>A0A4R4DPT8_9PROT</name>
<dbReference type="CDD" id="cd04586">
    <property type="entry name" value="CBS_pair_BON_assoc"/>
    <property type="match status" value="1"/>
</dbReference>
<protein>
    <submittedName>
        <fullName evidence="5">CBS domain-containing protein</fullName>
    </submittedName>
</protein>
<evidence type="ECO:0000256" key="1">
    <source>
        <dbReference type="ARBA" id="ARBA00023122"/>
    </source>
</evidence>